<keyword evidence="2" id="KW-1185">Reference proteome</keyword>
<gene>
    <name evidence="1" type="ORF">AAL_07340</name>
</gene>
<dbReference type="Proteomes" id="UP000078544">
    <property type="component" value="Unassembled WGS sequence"/>
</dbReference>
<reference evidence="1 2" key="1">
    <citation type="journal article" date="2016" name="Genome Biol. Evol.">
        <title>Divergent and convergent evolution of fungal pathogenicity.</title>
        <authorList>
            <person name="Shang Y."/>
            <person name="Xiao G."/>
            <person name="Zheng P."/>
            <person name="Cen K."/>
            <person name="Zhan S."/>
            <person name="Wang C."/>
        </authorList>
    </citation>
    <scope>NUCLEOTIDE SEQUENCE [LARGE SCALE GENOMIC DNA]</scope>
    <source>
        <strain evidence="1 2">RCEF 2490</strain>
    </source>
</reference>
<dbReference type="AlphaFoldDB" id="A0A167XLQ4"/>
<organism evidence="1 2">
    <name type="scientific">Moelleriella libera RCEF 2490</name>
    <dbReference type="NCBI Taxonomy" id="1081109"/>
    <lineage>
        <taxon>Eukaryota</taxon>
        <taxon>Fungi</taxon>
        <taxon>Dikarya</taxon>
        <taxon>Ascomycota</taxon>
        <taxon>Pezizomycotina</taxon>
        <taxon>Sordariomycetes</taxon>
        <taxon>Hypocreomycetidae</taxon>
        <taxon>Hypocreales</taxon>
        <taxon>Clavicipitaceae</taxon>
        <taxon>Moelleriella</taxon>
    </lineage>
</organism>
<protein>
    <submittedName>
        <fullName evidence="1">Uncharacterized protein</fullName>
    </submittedName>
</protein>
<comment type="caution">
    <text evidence="1">The sequence shown here is derived from an EMBL/GenBank/DDBJ whole genome shotgun (WGS) entry which is preliminary data.</text>
</comment>
<dbReference type="OrthoDB" id="4358740at2759"/>
<dbReference type="EMBL" id="AZGY01000022">
    <property type="protein sequence ID" value="KZZ90239.1"/>
    <property type="molecule type" value="Genomic_DNA"/>
</dbReference>
<evidence type="ECO:0000313" key="2">
    <source>
        <dbReference type="Proteomes" id="UP000078544"/>
    </source>
</evidence>
<accession>A0A167XLQ4</accession>
<proteinExistence type="predicted"/>
<evidence type="ECO:0000313" key="1">
    <source>
        <dbReference type="EMBL" id="KZZ90239.1"/>
    </source>
</evidence>
<sequence length="169" mass="19561">MDEAPLRLLVIVKRGPEVWQQAWDEPQKIITRVLKRLKYNSLISPNNVYDSPECRFMAVSRWDSVVFLVCDLFNFDYNHETAHLEGNNELPVKVVRVRQHRSRDGIVIKARAPPQAIARVGEALRDFHRSNGWDVYPPFKVDHANGVWPVYTHSRSVCPKPQKSDESTT</sequence>
<dbReference type="STRING" id="1081109.A0A167XLQ4"/>
<name>A0A167XLQ4_9HYPO</name>